<dbReference type="STRING" id="502025.Hoch_0633"/>
<dbReference type="EMBL" id="CP001804">
    <property type="protein sequence ID" value="ACY13266.1"/>
    <property type="molecule type" value="Genomic_DNA"/>
</dbReference>
<dbReference type="KEGG" id="hoh:Hoch_0633"/>
<sequence length="284" mass="32525">MTLQEMRASLDAELRARRHRPLFENAKRSRPVLAEFPSIVEALDALESHSAASYDEKESVLRALMHEQQQRPCPFWNAVLVVACYPMLVRLVRIPDTPFPPDELPQVLVATFLDVVTQFPLTATRDRTFLHLRQATRRRLFDAIRAQRKQLGAVCLDDPAKLRGRHEQVEANQRGRLWPDTAPSDSPQAFDYAEMGSLVSFLSRHGAPVLDDDKLSLVIATTIRKEPLTAYVNRLYADLPEAGRAQVYQRVKRRHSRALEGLRHVLARQLPRNEKNMHDFLSPN</sequence>
<dbReference type="eggNOG" id="ENOG5031R18">
    <property type="taxonomic scope" value="Bacteria"/>
</dbReference>
<accession>D0LLP9</accession>
<proteinExistence type="predicted"/>
<organism evidence="1 2">
    <name type="scientific">Haliangium ochraceum (strain DSM 14365 / JCM 11303 / SMP-2)</name>
    <dbReference type="NCBI Taxonomy" id="502025"/>
    <lineage>
        <taxon>Bacteria</taxon>
        <taxon>Pseudomonadati</taxon>
        <taxon>Myxococcota</taxon>
        <taxon>Polyangia</taxon>
        <taxon>Haliangiales</taxon>
        <taxon>Kofleriaceae</taxon>
        <taxon>Haliangium</taxon>
    </lineage>
</organism>
<keyword evidence="2" id="KW-1185">Reference proteome</keyword>
<name>D0LLP9_HALO1</name>
<dbReference type="Proteomes" id="UP000001880">
    <property type="component" value="Chromosome"/>
</dbReference>
<gene>
    <name evidence="1" type="ordered locus">Hoch_0633</name>
</gene>
<dbReference type="AlphaFoldDB" id="D0LLP9"/>
<reference evidence="1 2" key="1">
    <citation type="journal article" date="2010" name="Stand. Genomic Sci.">
        <title>Complete genome sequence of Haliangium ochraceum type strain (SMP-2).</title>
        <authorList>
            <consortium name="US DOE Joint Genome Institute (JGI-PGF)"/>
            <person name="Ivanova N."/>
            <person name="Daum C."/>
            <person name="Lang E."/>
            <person name="Abt B."/>
            <person name="Kopitz M."/>
            <person name="Saunders E."/>
            <person name="Lapidus A."/>
            <person name="Lucas S."/>
            <person name="Glavina Del Rio T."/>
            <person name="Nolan M."/>
            <person name="Tice H."/>
            <person name="Copeland A."/>
            <person name="Cheng J.F."/>
            <person name="Chen F."/>
            <person name="Bruce D."/>
            <person name="Goodwin L."/>
            <person name="Pitluck S."/>
            <person name="Mavromatis K."/>
            <person name="Pati A."/>
            <person name="Mikhailova N."/>
            <person name="Chen A."/>
            <person name="Palaniappan K."/>
            <person name="Land M."/>
            <person name="Hauser L."/>
            <person name="Chang Y.J."/>
            <person name="Jeffries C.D."/>
            <person name="Detter J.C."/>
            <person name="Brettin T."/>
            <person name="Rohde M."/>
            <person name="Goker M."/>
            <person name="Bristow J."/>
            <person name="Markowitz V."/>
            <person name="Eisen J.A."/>
            <person name="Hugenholtz P."/>
            <person name="Kyrpides N.C."/>
            <person name="Klenk H.P."/>
        </authorList>
    </citation>
    <scope>NUCLEOTIDE SEQUENCE [LARGE SCALE GENOMIC DNA]</scope>
    <source>
        <strain evidence="2">DSM 14365 / CIP 107738 / JCM 11303 / AJ 13395 / SMP-2</strain>
    </source>
</reference>
<evidence type="ECO:0000313" key="1">
    <source>
        <dbReference type="EMBL" id="ACY13266.1"/>
    </source>
</evidence>
<dbReference type="HOGENOM" id="CLU_979224_0_0_7"/>
<evidence type="ECO:0000313" key="2">
    <source>
        <dbReference type="Proteomes" id="UP000001880"/>
    </source>
</evidence>
<protein>
    <submittedName>
        <fullName evidence="1">Uncharacterized protein</fullName>
    </submittedName>
</protein>